<organism evidence="2 3">
    <name type="scientific">Alysiella crassa</name>
    <dbReference type="NCBI Taxonomy" id="153491"/>
    <lineage>
        <taxon>Bacteria</taxon>
        <taxon>Pseudomonadati</taxon>
        <taxon>Pseudomonadota</taxon>
        <taxon>Betaproteobacteria</taxon>
        <taxon>Neisseriales</taxon>
        <taxon>Neisseriaceae</taxon>
        <taxon>Alysiella</taxon>
    </lineage>
</organism>
<dbReference type="EMBL" id="UFSO01000002">
    <property type="protein sequence ID" value="SSY70121.1"/>
    <property type="molecule type" value="Genomic_DNA"/>
</dbReference>
<dbReference type="Proteomes" id="UP000254209">
    <property type="component" value="Unassembled WGS sequence"/>
</dbReference>
<sequence>MMNNHQFNQLADKAQTKHQPQTLAQWYAQAAPEVADVDLPIEPRNATARDDVDWGKE</sequence>
<proteinExistence type="predicted"/>
<evidence type="ECO:0000313" key="3">
    <source>
        <dbReference type="Proteomes" id="UP000254209"/>
    </source>
</evidence>
<protein>
    <submittedName>
        <fullName evidence="2">Uncharacterized protein</fullName>
    </submittedName>
</protein>
<evidence type="ECO:0000256" key="1">
    <source>
        <dbReference type="SAM" id="MobiDB-lite"/>
    </source>
</evidence>
<reference evidence="2 3" key="1">
    <citation type="submission" date="2018-06" db="EMBL/GenBank/DDBJ databases">
        <authorList>
            <consortium name="Pathogen Informatics"/>
            <person name="Doyle S."/>
        </authorList>
    </citation>
    <scope>NUCLEOTIDE SEQUENCE [LARGE SCALE GENOMIC DNA]</scope>
    <source>
        <strain evidence="2 3">NCTC10283</strain>
    </source>
</reference>
<gene>
    <name evidence="2" type="ORF">NCTC10283_00186</name>
</gene>
<name>A0A376BK80_9NEIS</name>
<feature type="region of interest" description="Disordered" evidence="1">
    <location>
        <begin position="38"/>
        <end position="57"/>
    </location>
</feature>
<evidence type="ECO:0000313" key="2">
    <source>
        <dbReference type="EMBL" id="SSY70121.1"/>
    </source>
</evidence>
<feature type="compositionally biased region" description="Basic and acidic residues" evidence="1">
    <location>
        <begin position="47"/>
        <end position="57"/>
    </location>
</feature>
<dbReference type="AlphaFoldDB" id="A0A376BK80"/>
<dbReference type="RefSeq" id="WP_156961085.1">
    <property type="nucleotide sequence ID" value="NZ_CP091519.2"/>
</dbReference>
<accession>A0A376BK80</accession>
<keyword evidence="3" id="KW-1185">Reference proteome</keyword>